<reference evidence="1" key="1">
    <citation type="journal article" date="2023" name="Plant J.">
        <title>Genome sequences and population genomics provide insights into the demographic history, inbreeding, and mutation load of two 'living fossil' tree species of Dipteronia.</title>
        <authorList>
            <person name="Feng Y."/>
            <person name="Comes H.P."/>
            <person name="Chen J."/>
            <person name="Zhu S."/>
            <person name="Lu R."/>
            <person name="Zhang X."/>
            <person name="Li P."/>
            <person name="Qiu J."/>
            <person name="Olsen K.M."/>
            <person name="Qiu Y."/>
        </authorList>
    </citation>
    <scope>NUCLEOTIDE SEQUENCE</scope>
    <source>
        <strain evidence="1">NBL</strain>
    </source>
</reference>
<feature type="non-terminal residue" evidence="1">
    <location>
        <position position="1"/>
    </location>
</feature>
<name>A0AAE0DQK0_9ROSI</name>
<proteinExistence type="predicted"/>
<dbReference type="AlphaFoldDB" id="A0AAE0DQK0"/>
<comment type="caution">
    <text evidence="1">The sequence shown here is derived from an EMBL/GenBank/DDBJ whole genome shotgun (WGS) entry which is preliminary data.</text>
</comment>
<keyword evidence="2" id="KW-1185">Reference proteome</keyword>
<sequence>NLQNLRNYLYFPGGLSIQFKESKPTELQVKWMIHNEIITNASYCIGLGEEKLWLMLKLIALIQQHQFIT</sequence>
<evidence type="ECO:0000313" key="2">
    <source>
        <dbReference type="Proteomes" id="UP001281410"/>
    </source>
</evidence>
<dbReference type="Proteomes" id="UP001281410">
    <property type="component" value="Unassembled WGS sequence"/>
</dbReference>
<protein>
    <submittedName>
        <fullName evidence="1">Uncharacterized protein</fullName>
    </submittedName>
</protein>
<gene>
    <name evidence="1" type="ORF">Dsin_029959</name>
</gene>
<evidence type="ECO:0000313" key="1">
    <source>
        <dbReference type="EMBL" id="KAK3182673.1"/>
    </source>
</evidence>
<organism evidence="1 2">
    <name type="scientific">Dipteronia sinensis</name>
    <dbReference type="NCBI Taxonomy" id="43782"/>
    <lineage>
        <taxon>Eukaryota</taxon>
        <taxon>Viridiplantae</taxon>
        <taxon>Streptophyta</taxon>
        <taxon>Embryophyta</taxon>
        <taxon>Tracheophyta</taxon>
        <taxon>Spermatophyta</taxon>
        <taxon>Magnoliopsida</taxon>
        <taxon>eudicotyledons</taxon>
        <taxon>Gunneridae</taxon>
        <taxon>Pentapetalae</taxon>
        <taxon>rosids</taxon>
        <taxon>malvids</taxon>
        <taxon>Sapindales</taxon>
        <taxon>Sapindaceae</taxon>
        <taxon>Hippocastanoideae</taxon>
        <taxon>Acereae</taxon>
        <taxon>Dipteronia</taxon>
    </lineage>
</organism>
<dbReference type="EMBL" id="JANJYJ010000010">
    <property type="protein sequence ID" value="KAK3182673.1"/>
    <property type="molecule type" value="Genomic_DNA"/>
</dbReference>
<accession>A0AAE0DQK0</accession>